<dbReference type="PROSITE" id="PS50287">
    <property type="entry name" value="SRCR_2"/>
    <property type="match status" value="2"/>
</dbReference>
<evidence type="ECO:0000256" key="2">
    <source>
        <dbReference type="PROSITE-ProRule" id="PRU00196"/>
    </source>
</evidence>
<protein>
    <submittedName>
        <fullName evidence="7">Deleted in malignant brain tumors 1 protein-like</fullName>
    </submittedName>
</protein>
<dbReference type="PANTHER" id="PTHR48071:SF18">
    <property type="entry name" value="DELETED IN MALIGNANT BRAIN TUMORS 1 PROTEIN-RELATED"/>
    <property type="match status" value="1"/>
</dbReference>
<dbReference type="Proteomes" id="UP001165740">
    <property type="component" value="Chromosome 9"/>
</dbReference>
<gene>
    <name evidence="7" type="primary">LOC106057718</name>
</gene>
<feature type="disulfide bond" evidence="2">
    <location>
        <begin position="268"/>
        <end position="278"/>
    </location>
</feature>
<evidence type="ECO:0000256" key="1">
    <source>
        <dbReference type="ARBA" id="ARBA00023157"/>
    </source>
</evidence>
<dbReference type="InterPro" id="IPR001507">
    <property type="entry name" value="ZP_dom"/>
</dbReference>
<feature type="signal peptide" evidence="3">
    <location>
        <begin position="1"/>
        <end position="18"/>
    </location>
</feature>
<dbReference type="SMART" id="SM00241">
    <property type="entry name" value="ZP"/>
    <property type="match status" value="1"/>
</dbReference>
<dbReference type="PROSITE" id="PS51034">
    <property type="entry name" value="ZP_2"/>
    <property type="match status" value="1"/>
</dbReference>
<dbReference type="Gene3D" id="3.10.250.10">
    <property type="entry name" value="SRCR-like domain"/>
    <property type="match status" value="2"/>
</dbReference>
<dbReference type="OrthoDB" id="10063988at2759"/>
<feature type="domain" description="ZP" evidence="5">
    <location>
        <begin position="316"/>
        <end position="565"/>
    </location>
</feature>
<comment type="caution">
    <text evidence="2">Lacks conserved residue(s) required for the propagation of feature annotation.</text>
</comment>
<dbReference type="Gene3D" id="2.60.40.4100">
    <property type="entry name" value="Zona pellucida, ZP-C domain"/>
    <property type="match status" value="1"/>
</dbReference>
<proteinExistence type="predicted"/>
<organism evidence="6 7">
    <name type="scientific">Biomphalaria glabrata</name>
    <name type="common">Bloodfluke planorb</name>
    <name type="synonym">Freshwater snail</name>
    <dbReference type="NCBI Taxonomy" id="6526"/>
    <lineage>
        <taxon>Eukaryota</taxon>
        <taxon>Metazoa</taxon>
        <taxon>Spiralia</taxon>
        <taxon>Lophotrochozoa</taxon>
        <taxon>Mollusca</taxon>
        <taxon>Gastropoda</taxon>
        <taxon>Heterobranchia</taxon>
        <taxon>Euthyneura</taxon>
        <taxon>Panpulmonata</taxon>
        <taxon>Hygrophila</taxon>
        <taxon>Lymnaeoidea</taxon>
        <taxon>Planorbidae</taxon>
        <taxon>Biomphalaria</taxon>
    </lineage>
</organism>
<dbReference type="Gene3D" id="2.60.40.3210">
    <property type="entry name" value="Zona pellucida, ZP-N domain"/>
    <property type="match status" value="1"/>
</dbReference>
<evidence type="ECO:0000313" key="6">
    <source>
        <dbReference type="Proteomes" id="UP001165740"/>
    </source>
</evidence>
<feature type="disulfide bond" evidence="2">
    <location>
        <begin position="107"/>
        <end position="117"/>
    </location>
</feature>
<evidence type="ECO:0000313" key="7">
    <source>
        <dbReference type="RefSeq" id="XP_055897167.1"/>
    </source>
</evidence>
<feature type="domain" description="SRCR" evidence="4">
    <location>
        <begin position="187"/>
        <end position="301"/>
    </location>
</feature>
<keyword evidence="1 2" id="KW-1015">Disulfide bond</keyword>
<dbReference type="PANTHER" id="PTHR48071">
    <property type="entry name" value="SRCR DOMAIN-CONTAINING PROTEIN"/>
    <property type="match status" value="1"/>
</dbReference>
<keyword evidence="6" id="KW-1185">Reference proteome</keyword>
<dbReference type="SUPFAM" id="SSF56487">
    <property type="entry name" value="SRCR-like"/>
    <property type="match status" value="2"/>
</dbReference>
<keyword evidence="3" id="KW-0732">Signal</keyword>
<feature type="domain" description="SRCR" evidence="4">
    <location>
        <begin position="31"/>
        <end position="137"/>
    </location>
</feature>
<dbReference type="InterPro" id="IPR055355">
    <property type="entry name" value="ZP-C"/>
</dbReference>
<dbReference type="OMA" id="NSPCCER"/>
<dbReference type="GO" id="GO:0016020">
    <property type="term" value="C:membrane"/>
    <property type="evidence" value="ECO:0007669"/>
    <property type="project" value="InterPro"/>
</dbReference>
<dbReference type="Pfam" id="PF00530">
    <property type="entry name" value="SRCR"/>
    <property type="match status" value="2"/>
</dbReference>
<reference evidence="7" key="1">
    <citation type="submission" date="2025-08" db="UniProtKB">
        <authorList>
            <consortium name="RefSeq"/>
        </authorList>
    </citation>
    <scope>IDENTIFICATION</scope>
</reference>
<name>A0A9W3BCD5_BIOGL</name>
<accession>A0A9W3BCD5</accession>
<dbReference type="InterPro" id="IPR001190">
    <property type="entry name" value="SRCR"/>
</dbReference>
<dbReference type="Pfam" id="PF00100">
    <property type="entry name" value="Zona_pellucida"/>
    <property type="match status" value="1"/>
</dbReference>
<evidence type="ECO:0000259" key="4">
    <source>
        <dbReference type="PROSITE" id="PS50287"/>
    </source>
</evidence>
<dbReference type="InterPro" id="IPR036772">
    <property type="entry name" value="SRCR-like_dom_sf"/>
</dbReference>
<sequence length="680" mass="74426">MVTLQLFFLLLCISSLQGQPPSTVTVRVAAIRLSNPQLNQTSSTGAGLVEVQLDGGGPVWGSICGKNRTPLEVNIICQMMGYQNGQQTLRGNYGVGSKNFLLENMTCPQSATSLDNCTHYLLKTCGPQDDELYVICTPTSSGGGNPVANFFPPSYQSGYPSLQVPATTLSNVTLTHVCQAPSSQINVRIFSGSGNDSYGMGYIQVYINGIWVFVCQEGWNQAAAQVACREMCYTSLGSAADFIPQPGIVRDYVPDPYNPTINVSDVSCIGNETSLFSCSFSRSSGLCLNNAQPTLAGVQCLPQNNTKTVVPFPDVSCGNGVLSADFPASKFPYISQFNVDFVPTPPATCVNKTSMSTFFRVSVSVNTDCGTILKDNATHLTYENTVRYVWLNNNLKSYQYINQRYQLICSIPKSNEVTNKYQPYTLSPLSNLYGQYDFQLRLELYTSNTFQTPVAKIGGTYLVEMGDWINAAIVMQSDDSRLKVVTVECDALPVLPMSVTVPVEKLIHDKCPSHPSLSMYDLNNSKQGFRFQAILFSGYSMAYIKCTAQVCLTSDLSCKRMCGTAVGRKKRQAQDTVDAQVQSLNILFYNPQSQDYQKLKSQLASEGDTKVVTSLPASDTTTEQTKTTDEELDLNDLPPAARLQADELIAANFLNNSIRCVCLNYLIIALSILTILLKQN</sequence>
<dbReference type="InterPro" id="IPR042235">
    <property type="entry name" value="ZP-C_dom"/>
</dbReference>
<dbReference type="RefSeq" id="XP_055897167.1">
    <property type="nucleotide sequence ID" value="XM_056041192.1"/>
</dbReference>
<dbReference type="AlphaFoldDB" id="A0A9W3BCD5"/>
<dbReference type="SMART" id="SM00202">
    <property type="entry name" value="SR"/>
    <property type="match status" value="2"/>
</dbReference>
<dbReference type="GeneID" id="106057718"/>
<evidence type="ECO:0000256" key="3">
    <source>
        <dbReference type="SAM" id="SignalP"/>
    </source>
</evidence>
<evidence type="ECO:0000259" key="5">
    <source>
        <dbReference type="PROSITE" id="PS51034"/>
    </source>
</evidence>
<feature type="chain" id="PRO_5040980780" evidence="3">
    <location>
        <begin position="19"/>
        <end position="680"/>
    </location>
</feature>